<dbReference type="InterPro" id="IPR029063">
    <property type="entry name" value="SAM-dependent_MTases_sf"/>
</dbReference>
<reference evidence="1 2" key="1">
    <citation type="journal article" date="2021" name="Angew. Chem. Int. Ed. Engl.">
        <title>A novel family of nonribosomal peptides modulate collective behavior in Pseudovibrio bacteria isolated from marine sponges.</title>
        <authorList>
            <person name="Ioca L.P."/>
            <person name="Dai Y."/>
            <person name="Kunakom S."/>
            <person name="Diaz-Espinosa J."/>
            <person name="Krunic A."/>
            <person name="Crnkovic C.M."/>
            <person name="Orjala J."/>
            <person name="Sanchez L.M."/>
            <person name="Ferreira A.G."/>
            <person name="Berlinck R.G.S."/>
            <person name="Eustaquio A.S."/>
        </authorList>
    </citation>
    <scope>NUCLEOTIDE SEQUENCE [LARGE SCALE GENOMIC DNA]</scope>
    <source>
        <strain evidence="1 2">Ab134</strain>
        <plasmid evidence="1 2">pAb134-04</plasmid>
    </source>
</reference>
<sequence length="199" mass="21868">MKKSVYRRPDKPMMIDVKRPSEIEVRKPVLSAPVIVDSATECHVTPADVAARMVDYLGPVGDYLTLEPSAGTGALIKALLASGHSPCELVAIERHIKLATSLNFDGVSILNRCFLEYAQEVQGKAEFARIIMNPPFSKVRQHVKAALEMLGRNGHDRPATLVALVPITFQHDEAETLETLGPDTFSAAKVNTKIIRIER</sequence>
<dbReference type="SUPFAM" id="SSF53335">
    <property type="entry name" value="S-adenosyl-L-methionine-dependent methyltransferases"/>
    <property type="match status" value="1"/>
</dbReference>
<gene>
    <name evidence="1" type="ORF">KGB56_26650</name>
</gene>
<name>A0ABX8AX74_9HYPH</name>
<keyword evidence="1" id="KW-0614">Plasmid</keyword>
<dbReference type="Gene3D" id="3.40.50.150">
    <property type="entry name" value="Vaccinia Virus protein VP39"/>
    <property type="match status" value="1"/>
</dbReference>
<keyword evidence="1" id="KW-0808">Transferase</keyword>
<dbReference type="GO" id="GO:0008168">
    <property type="term" value="F:methyltransferase activity"/>
    <property type="evidence" value="ECO:0007669"/>
    <property type="project" value="UniProtKB-KW"/>
</dbReference>
<evidence type="ECO:0000313" key="1">
    <source>
        <dbReference type="EMBL" id="QUS59173.1"/>
    </source>
</evidence>
<dbReference type="Proteomes" id="UP000680706">
    <property type="component" value="Plasmid pAb134-04"/>
</dbReference>
<dbReference type="RefSeq" id="WP_211915168.1">
    <property type="nucleotide sequence ID" value="NZ_CP074130.1"/>
</dbReference>
<dbReference type="EMBL" id="CP074130">
    <property type="protein sequence ID" value="QUS59173.1"/>
    <property type="molecule type" value="Genomic_DNA"/>
</dbReference>
<dbReference type="PRINTS" id="PR00507">
    <property type="entry name" value="N12N6MTFRASE"/>
</dbReference>
<evidence type="ECO:0000313" key="2">
    <source>
        <dbReference type="Proteomes" id="UP000680706"/>
    </source>
</evidence>
<geneLocation type="plasmid" evidence="1 2">
    <name>pAb134-04</name>
</geneLocation>
<accession>A0ABX8AX74</accession>
<dbReference type="GO" id="GO:0032259">
    <property type="term" value="P:methylation"/>
    <property type="evidence" value="ECO:0007669"/>
    <property type="project" value="UniProtKB-KW"/>
</dbReference>
<keyword evidence="2" id="KW-1185">Reference proteome</keyword>
<organism evidence="1 2">
    <name type="scientific">Pseudovibrio brasiliensis</name>
    <dbReference type="NCBI Taxonomy" id="1898042"/>
    <lineage>
        <taxon>Bacteria</taxon>
        <taxon>Pseudomonadati</taxon>
        <taxon>Pseudomonadota</taxon>
        <taxon>Alphaproteobacteria</taxon>
        <taxon>Hyphomicrobiales</taxon>
        <taxon>Stappiaceae</taxon>
        <taxon>Pseudovibrio</taxon>
    </lineage>
</organism>
<proteinExistence type="predicted"/>
<protein>
    <submittedName>
        <fullName evidence="1">Methyltransferase type 11</fullName>
    </submittedName>
</protein>
<keyword evidence="1" id="KW-0489">Methyltransferase</keyword>